<feature type="transmembrane region" description="Helical" evidence="1">
    <location>
        <begin position="91"/>
        <end position="111"/>
    </location>
</feature>
<organism evidence="2 3">
    <name type="scientific">Salinivirga cyanobacteriivorans</name>
    <dbReference type="NCBI Taxonomy" id="1307839"/>
    <lineage>
        <taxon>Bacteria</taxon>
        <taxon>Pseudomonadati</taxon>
        <taxon>Bacteroidota</taxon>
        <taxon>Bacteroidia</taxon>
        <taxon>Bacteroidales</taxon>
        <taxon>Salinivirgaceae</taxon>
        <taxon>Salinivirga</taxon>
    </lineage>
</organism>
<accession>A0A0S2HYG8</accession>
<evidence type="ECO:0000313" key="3">
    <source>
        <dbReference type="Proteomes" id="UP000064893"/>
    </source>
</evidence>
<keyword evidence="1" id="KW-1133">Transmembrane helix</keyword>
<reference evidence="2 3" key="1">
    <citation type="submission" date="2015-11" db="EMBL/GenBank/DDBJ databases">
        <title>Description and complete genome sequence of a novel strain predominating in hypersaline microbial mats and representing a new family of the Bacteriodetes phylum.</title>
        <authorList>
            <person name="Spring S."/>
            <person name="Bunk B."/>
            <person name="Sproer C."/>
            <person name="Klenk H.-P."/>
        </authorList>
    </citation>
    <scope>NUCLEOTIDE SEQUENCE [LARGE SCALE GENOMIC DNA]</scope>
    <source>
        <strain evidence="2 3">L21-Spi-D4</strain>
    </source>
</reference>
<gene>
    <name evidence="2" type="ORF">L21SP5_01394</name>
</gene>
<dbReference type="Proteomes" id="UP000064893">
    <property type="component" value="Chromosome"/>
</dbReference>
<dbReference type="EMBL" id="CP013118">
    <property type="protein sequence ID" value="ALO15044.1"/>
    <property type="molecule type" value="Genomic_DNA"/>
</dbReference>
<dbReference type="RefSeq" id="WP_057952540.1">
    <property type="nucleotide sequence ID" value="NZ_CP013118.1"/>
</dbReference>
<keyword evidence="1" id="KW-0472">Membrane</keyword>
<evidence type="ECO:0000313" key="2">
    <source>
        <dbReference type="EMBL" id="ALO15044.1"/>
    </source>
</evidence>
<feature type="transmembrane region" description="Helical" evidence="1">
    <location>
        <begin position="63"/>
        <end position="85"/>
    </location>
</feature>
<feature type="transmembrane region" description="Helical" evidence="1">
    <location>
        <begin position="123"/>
        <end position="142"/>
    </location>
</feature>
<dbReference type="AlphaFoldDB" id="A0A0S2HYG8"/>
<evidence type="ECO:0000256" key="1">
    <source>
        <dbReference type="SAM" id="Phobius"/>
    </source>
</evidence>
<dbReference type="OrthoDB" id="1134798at2"/>
<sequence length="314" mass="35779">MKKTTQLIGILSIIFVGAGSLAKALHWPGAGFALVAGLVMLALFFVPLALINNYKAVKPPTVVFHSVVMLTVLIHFIAVLFKVMGWQGTEILMLIAFPFPFVVLIPTLLWYSKKYKLITLQQTIIVLFFMAYLGISNAFLVIDFSKELIDENISLEKEFQAHKEFIESINQLQNTNVDEKETQRFELAKQSIRQIKSQLLNTDDKRFMSQSAGAGFENLTNKTSFSASYSRLISAEKYVTELKENIMACYLAALPQESQQFLSEGDRSKVSDYVYKMLYLNPKLWTLTNLTFMTSQLELQKYVFLKHRSIKPPE</sequence>
<dbReference type="STRING" id="1307839.L21SP5_01394"/>
<keyword evidence="3" id="KW-1185">Reference proteome</keyword>
<evidence type="ECO:0008006" key="4">
    <source>
        <dbReference type="Google" id="ProtNLM"/>
    </source>
</evidence>
<proteinExistence type="predicted"/>
<dbReference type="KEGG" id="blq:L21SP5_01394"/>
<feature type="transmembrane region" description="Helical" evidence="1">
    <location>
        <begin position="32"/>
        <end position="51"/>
    </location>
</feature>
<keyword evidence="1" id="KW-0812">Transmembrane</keyword>
<protein>
    <recommendedName>
        <fullName evidence="4">Gliding motility-associated protein GldM N-terminal domain-containing protein</fullName>
    </recommendedName>
</protein>
<name>A0A0S2HYG8_9BACT</name>